<evidence type="ECO:0000259" key="8">
    <source>
        <dbReference type="Pfam" id="PF08541"/>
    </source>
</evidence>
<feature type="domain" description="Beta-ketoacyl-[acyl-carrier-protein] synthase III C-terminal" evidence="8">
    <location>
        <begin position="363"/>
        <end position="442"/>
    </location>
</feature>
<dbReference type="Pfam" id="PF08392">
    <property type="entry name" value="FAE1_CUT1_RppA"/>
    <property type="match status" value="1"/>
</dbReference>
<dbReference type="InterPro" id="IPR012392">
    <property type="entry name" value="3-ktacl-CoA_syn"/>
</dbReference>
<evidence type="ECO:0000256" key="3">
    <source>
        <dbReference type="ARBA" id="ARBA00022679"/>
    </source>
</evidence>
<dbReference type="EMBL" id="BAABME010002402">
    <property type="protein sequence ID" value="GAA0154470.1"/>
    <property type="molecule type" value="Genomic_DNA"/>
</dbReference>
<comment type="caution">
    <text evidence="9">The sequence shown here is derived from an EMBL/GenBank/DDBJ whole genome shotgun (WGS) entry which is preliminary data.</text>
</comment>
<evidence type="ECO:0000256" key="4">
    <source>
        <dbReference type="ARBA" id="ARBA00023315"/>
    </source>
</evidence>
<dbReference type="EC" id="2.3.1.-" evidence="6"/>
<evidence type="ECO:0000256" key="2">
    <source>
        <dbReference type="ARBA" id="ARBA00005531"/>
    </source>
</evidence>
<keyword evidence="3 6" id="KW-0808">Transferase</keyword>
<evidence type="ECO:0000313" key="10">
    <source>
        <dbReference type="Proteomes" id="UP001454036"/>
    </source>
</evidence>
<evidence type="ECO:0000256" key="6">
    <source>
        <dbReference type="PIRNR" id="PIRNR036417"/>
    </source>
</evidence>
<keyword evidence="4 6" id="KW-0012">Acyltransferase</keyword>
<reference evidence="9 10" key="1">
    <citation type="submission" date="2024-01" db="EMBL/GenBank/DDBJ databases">
        <title>The complete chloroplast genome sequence of Lithospermum erythrorhizon: insights into the phylogenetic relationship among Boraginaceae species and the maternal lineages of purple gromwells.</title>
        <authorList>
            <person name="Okada T."/>
            <person name="Watanabe K."/>
        </authorList>
    </citation>
    <scope>NUCLEOTIDE SEQUENCE [LARGE SCALE GENOMIC DNA]</scope>
</reference>
<dbReference type="GO" id="GO:0016020">
    <property type="term" value="C:membrane"/>
    <property type="evidence" value="ECO:0007669"/>
    <property type="project" value="InterPro"/>
</dbReference>
<dbReference type="PIRSF" id="PIRSF036417">
    <property type="entry name" value="3-ktacl-CoA_syn"/>
    <property type="match status" value="1"/>
</dbReference>
<evidence type="ECO:0000259" key="7">
    <source>
        <dbReference type="Pfam" id="PF08392"/>
    </source>
</evidence>
<dbReference type="AlphaFoldDB" id="A0AAV3PT87"/>
<dbReference type="CDD" id="cd00831">
    <property type="entry name" value="CHS_like"/>
    <property type="match status" value="1"/>
</dbReference>
<dbReference type="Pfam" id="PF08541">
    <property type="entry name" value="ACP_syn_III_C"/>
    <property type="match status" value="1"/>
</dbReference>
<comment type="catalytic activity">
    <reaction evidence="5">
        <text>a very-long-chain acyl-CoA + malonyl-CoA + H(+) = a very-long-chain 3-oxoacyl-CoA + CO2 + CoA</text>
        <dbReference type="Rhea" id="RHEA:32727"/>
        <dbReference type="ChEBI" id="CHEBI:15378"/>
        <dbReference type="ChEBI" id="CHEBI:16526"/>
        <dbReference type="ChEBI" id="CHEBI:57287"/>
        <dbReference type="ChEBI" id="CHEBI:57384"/>
        <dbReference type="ChEBI" id="CHEBI:90725"/>
        <dbReference type="ChEBI" id="CHEBI:90736"/>
        <dbReference type="EC" id="2.3.1.199"/>
    </reaction>
</comment>
<evidence type="ECO:0000313" key="9">
    <source>
        <dbReference type="EMBL" id="GAA0154470.1"/>
    </source>
</evidence>
<dbReference type="InterPro" id="IPR013747">
    <property type="entry name" value="ACP_syn_III_C"/>
</dbReference>
<dbReference type="GO" id="GO:0006633">
    <property type="term" value="P:fatty acid biosynthetic process"/>
    <property type="evidence" value="ECO:0007669"/>
    <property type="project" value="InterPro"/>
</dbReference>
<dbReference type="Proteomes" id="UP001454036">
    <property type="component" value="Unassembled WGS sequence"/>
</dbReference>
<feature type="domain" description="FAE" evidence="7">
    <location>
        <begin position="60"/>
        <end position="346"/>
    </location>
</feature>
<dbReference type="Gene3D" id="3.40.47.10">
    <property type="match status" value="1"/>
</dbReference>
<comment type="pathway">
    <text evidence="1 6">Lipid metabolism; fatty acid biosynthesis.</text>
</comment>
<dbReference type="InterPro" id="IPR016039">
    <property type="entry name" value="Thiolase-like"/>
</dbReference>
<gene>
    <name evidence="9" type="ORF">LIER_12442</name>
</gene>
<organism evidence="9 10">
    <name type="scientific">Lithospermum erythrorhizon</name>
    <name type="common">Purple gromwell</name>
    <name type="synonym">Lithospermum officinale var. erythrorhizon</name>
    <dbReference type="NCBI Taxonomy" id="34254"/>
    <lineage>
        <taxon>Eukaryota</taxon>
        <taxon>Viridiplantae</taxon>
        <taxon>Streptophyta</taxon>
        <taxon>Embryophyta</taxon>
        <taxon>Tracheophyta</taxon>
        <taxon>Spermatophyta</taxon>
        <taxon>Magnoliopsida</taxon>
        <taxon>eudicotyledons</taxon>
        <taxon>Gunneridae</taxon>
        <taxon>Pentapetalae</taxon>
        <taxon>asterids</taxon>
        <taxon>lamiids</taxon>
        <taxon>Boraginales</taxon>
        <taxon>Boraginaceae</taxon>
        <taxon>Boraginoideae</taxon>
        <taxon>Lithospermeae</taxon>
        <taxon>Lithospermum</taxon>
    </lineage>
</organism>
<dbReference type="GO" id="GO:0009922">
    <property type="term" value="F:fatty acid elongase activity"/>
    <property type="evidence" value="ECO:0007669"/>
    <property type="project" value="UniProtKB-EC"/>
</dbReference>
<name>A0AAV3PT87_LITER</name>
<accession>A0AAV3PT87</accession>
<evidence type="ECO:0000256" key="5">
    <source>
        <dbReference type="ARBA" id="ARBA00047375"/>
    </source>
</evidence>
<proteinExistence type="inferred from homology"/>
<dbReference type="SUPFAM" id="SSF53901">
    <property type="entry name" value="Thiolase-like"/>
    <property type="match status" value="2"/>
</dbReference>
<keyword evidence="10" id="KW-1185">Reference proteome</keyword>
<comment type="similarity">
    <text evidence="2 6">Belongs to the thiolase-like superfamily. Chalcone/stilbene synthases family.</text>
</comment>
<evidence type="ECO:0000256" key="1">
    <source>
        <dbReference type="ARBA" id="ARBA00005194"/>
    </source>
</evidence>
<dbReference type="InterPro" id="IPR013601">
    <property type="entry name" value="FAE1_typ3_polyketide_synth"/>
</dbReference>
<sequence length="474" mass="53157">MLHPKTSFSFSNYTTKYPFILILCTLALAEYLLGPGILQHGVTLVALIVIGTLLKLKISTRKNIYIVNFACYKHSSNMITRDELIAKFNQIFDEEAVSFHRKMFEKSGVMDNVYLPCSYDEFPPEFRFNGSRKEMETVVIGAIDALLRAESTPVDVVENVGILIVNTSTFNPTPSLSDTIVNYFKLRSDILSYDLGGMGCSASLIATDLAKQILQVKPNTYALVVSVESVINRFYSGQANKSMMLTNCLFRLGGAAILLSNNSSDRSCSKYQLKHVVRTHTGFEDSAFKCVHEEEDENGITGVKLSRDLMASASQSLRSNITTLGPLVLPISEQIRYLANLMQRKVLRMQMKAYVPNFKRAFEHFCVHAGGKGILDVMEERLGLTEWHIEPSRMSLFRFGNTSSSSIWYELAYSEAKGRIKENDRIWQIAFGSGFKCNSAVLCALKNSTCEIVEHGNPWIDEIEQFPVLIANSK</sequence>
<dbReference type="PANTHER" id="PTHR31561">
    <property type="entry name" value="3-KETOACYL-COA SYNTHASE"/>
    <property type="match status" value="1"/>
</dbReference>
<protein>
    <recommendedName>
        <fullName evidence="6">3-ketoacyl-CoA synthase</fullName>
        <ecNumber evidence="6">2.3.1.-</ecNumber>
    </recommendedName>
</protein>